<feature type="signal peptide" evidence="1">
    <location>
        <begin position="1"/>
        <end position="21"/>
    </location>
</feature>
<dbReference type="PATRIC" id="fig|1641875.4.peg.1578"/>
<evidence type="ECO:0008006" key="4">
    <source>
        <dbReference type="Google" id="ProtNLM"/>
    </source>
</evidence>
<evidence type="ECO:0000256" key="1">
    <source>
        <dbReference type="SAM" id="SignalP"/>
    </source>
</evidence>
<dbReference type="AlphaFoldDB" id="A0A0T5P0E6"/>
<dbReference type="RefSeq" id="WP_057789884.1">
    <property type="nucleotide sequence ID" value="NZ_LAXJ01000002.1"/>
</dbReference>
<gene>
    <name evidence="2" type="ORF">XM53_02410</name>
</gene>
<dbReference type="Proteomes" id="UP000051295">
    <property type="component" value="Unassembled WGS sequence"/>
</dbReference>
<organism evidence="2 3">
    <name type="scientific">Roseovarius atlanticus</name>
    <dbReference type="NCBI Taxonomy" id="1641875"/>
    <lineage>
        <taxon>Bacteria</taxon>
        <taxon>Pseudomonadati</taxon>
        <taxon>Pseudomonadota</taxon>
        <taxon>Alphaproteobacteria</taxon>
        <taxon>Rhodobacterales</taxon>
        <taxon>Roseobacteraceae</taxon>
        <taxon>Roseovarius</taxon>
    </lineage>
</organism>
<evidence type="ECO:0000313" key="2">
    <source>
        <dbReference type="EMBL" id="KRS14585.1"/>
    </source>
</evidence>
<feature type="chain" id="PRO_5006664105" description="Lipoprotein" evidence="1">
    <location>
        <begin position="22"/>
        <end position="117"/>
    </location>
</feature>
<sequence length="117" mass="12756">MTTIKGGAQALVLVLMAGAMVAGCARTTERITFNGVFYKQKSKAASRDNRERFVVTVPRVNRGYDGALAAGAYEGKRYCVQNFGTSEVEWYISPLAPRGTVQPNGNKLTFTGKCVLW</sequence>
<dbReference type="PROSITE" id="PS51257">
    <property type="entry name" value="PROKAR_LIPOPROTEIN"/>
    <property type="match status" value="1"/>
</dbReference>
<dbReference type="STRING" id="1641875.XM53_02410"/>
<comment type="caution">
    <text evidence="2">The sequence shown here is derived from an EMBL/GenBank/DDBJ whole genome shotgun (WGS) entry which is preliminary data.</text>
</comment>
<protein>
    <recommendedName>
        <fullName evidence="4">Lipoprotein</fullName>
    </recommendedName>
</protein>
<evidence type="ECO:0000313" key="3">
    <source>
        <dbReference type="Proteomes" id="UP000051295"/>
    </source>
</evidence>
<keyword evidence="3" id="KW-1185">Reference proteome</keyword>
<name>A0A0T5P0E6_9RHOB</name>
<dbReference type="OrthoDB" id="7659281at2"/>
<reference evidence="2 3" key="1">
    <citation type="submission" date="2015-04" db="EMBL/GenBank/DDBJ databases">
        <title>The draft genome sequence of Roseovarius sp.R12b.</title>
        <authorList>
            <person name="Li G."/>
            <person name="Lai Q."/>
            <person name="Shao Z."/>
            <person name="Yan P."/>
        </authorList>
    </citation>
    <scope>NUCLEOTIDE SEQUENCE [LARGE SCALE GENOMIC DNA]</scope>
    <source>
        <strain evidence="2 3">R12B</strain>
    </source>
</reference>
<proteinExistence type="predicted"/>
<dbReference type="EMBL" id="LAXJ01000002">
    <property type="protein sequence ID" value="KRS14585.1"/>
    <property type="molecule type" value="Genomic_DNA"/>
</dbReference>
<accession>A0A0T5P0E6</accession>
<keyword evidence="1" id="KW-0732">Signal</keyword>